<dbReference type="InterPro" id="IPR011701">
    <property type="entry name" value="MFS"/>
</dbReference>
<feature type="transmembrane region" description="Helical" evidence="5">
    <location>
        <begin position="368"/>
        <end position="386"/>
    </location>
</feature>
<accession>B6GD22</accession>
<feature type="domain" description="Major facilitator superfamily (MFS) profile" evidence="6">
    <location>
        <begin position="25"/>
        <end position="459"/>
    </location>
</feature>
<dbReference type="AlphaFoldDB" id="B6GD22"/>
<dbReference type="STRING" id="445975.COLSTE_02000"/>
<evidence type="ECO:0000256" key="5">
    <source>
        <dbReference type="SAM" id="Phobius"/>
    </source>
</evidence>
<evidence type="ECO:0000313" key="8">
    <source>
        <dbReference type="Proteomes" id="UP000003560"/>
    </source>
</evidence>
<dbReference type="PRINTS" id="PR01035">
    <property type="entry name" value="TCRTETA"/>
</dbReference>
<feature type="transmembrane region" description="Helical" evidence="5">
    <location>
        <begin position="340"/>
        <end position="362"/>
    </location>
</feature>
<evidence type="ECO:0000313" key="7">
    <source>
        <dbReference type="EMBL" id="EEA89802.1"/>
    </source>
</evidence>
<evidence type="ECO:0000256" key="4">
    <source>
        <dbReference type="ARBA" id="ARBA00023136"/>
    </source>
</evidence>
<name>B6GD22_9ACTN</name>
<feature type="transmembrane region" description="Helical" evidence="5">
    <location>
        <begin position="274"/>
        <end position="295"/>
    </location>
</feature>
<comment type="caution">
    <text evidence="7">The sequence shown here is derived from an EMBL/GenBank/DDBJ whole genome shotgun (WGS) entry which is preliminary data.</text>
</comment>
<dbReference type="Gene3D" id="1.20.1720.10">
    <property type="entry name" value="Multidrug resistance protein D"/>
    <property type="match status" value="1"/>
</dbReference>
<feature type="transmembrane region" description="Helical" evidence="5">
    <location>
        <begin position="27"/>
        <end position="50"/>
    </location>
</feature>
<dbReference type="SUPFAM" id="SSF103473">
    <property type="entry name" value="MFS general substrate transporter"/>
    <property type="match status" value="1"/>
</dbReference>
<keyword evidence="4 5" id="KW-0472">Membrane</keyword>
<dbReference type="InterPro" id="IPR036259">
    <property type="entry name" value="MFS_trans_sf"/>
</dbReference>
<dbReference type="EMBL" id="ABXJ01000118">
    <property type="protein sequence ID" value="EEA89802.1"/>
    <property type="molecule type" value="Genomic_DNA"/>
</dbReference>
<dbReference type="PROSITE" id="PS50850">
    <property type="entry name" value="MFS"/>
    <property type="match status" value="1"/>
</dbReference>
<reference evidence="7 8" key="2">
    <citation type="submission" date="2008-10" db="EMBL/GenBank/DDBJ databases">
        <authorList>
            <person name="Fulton L."/>
            <person name="Clifton S."/>
            <person name="Fulton B."/>
            <person name="Xu J."/>
            <person name="Minx P."/>
            <person name="Pepin K.H."/>
            <person name="Johnson M."/>
            <person name="Thiruvilangam P."/>
            <person name="Bhonagiri V."/>
            <person name="Nash W.E."/>
            <person name="Mardis E.R."/>
            <person name="Wilson R.K."/>
        </authorList>
    </citation>
    <scope>NUCLEOTIDE SEQUENCE [LARGE SCALE GENOMIC DNA]</scope>
    <source>
        <strain evidence="7 8">DSM 13279</strain>
    </source>
</reference>
<evidence type="ECO:0000256" key="2">
    <source>
        <dbReference type="ARBA" id="ARBA00022692"/>
    </source>
</evidence>
<keyword evidence="8" id="KW-1185">Reference proteome</keyword>
<keyword evidence="2 5" id="KW-0812">Transmembrane</keyword>
<gene>
    <name evidence="7" type="ORF">COLSTE_02000</name>
</gene>
<comment type="subcellular location">
    <subcellularLocation>
        <location evidence="1">Cell membrane</location>
        <topology evidence="1">Multi-pass membrane protein</topology>
    </subcellularLocation>
</comment>
<dbReference type="Pfam" id="PF07690">
    <property type="entry name" value="MFS_1"/>
    <property type="match status" value="1"/>
</dbReference>
<dbReference type="PANTHER" id="PTHR23501">
    <property type="entry name" value="MAJOR FACILITATOR SUPERFAMILY"/>
    <property type="match status" value="1"/>
</dbReference>
<keyword evidence="3 5" id="KW-1133">Transmembrane helix</keyword>
<feature type="transmembrane region" description="Helical" evidence="5">
    <location>
        <begin position="90"/>
        <end position="109"/>
    </location>
</feature>
<dbReference type="Gene3D" id="1.20.1250.20">
    <property type="entry name" value="MFS general substrate transporter like domains"/>
    <property type="match status" value="1"/>
</dbReference>
<dbReference type="InterPro" id="IPR001958">
    <property type="entry name" value="Tet-R_TetA/multi-R_MdtG-like"/>
</dbReference>
<feature type="transmembrane region" description="Helical" evidence="5">
    <location>
        <begin position="307"/>
        <end position="328"/>
    </location>
</feature>
<dbReference type="Proteomes" id="UP000003560">
    <property type="component" value="Unassembled WGS sequence"/>
</dbReference>
<protein>
    <submittedName>
        <fullName evidence="7">Transporter, major facilitator family protein</fullName>
    </submittedName>
</protein>
<feature type="transmembrane region" description="Helical" evidence="5">
    <location>
        <begin position="176"/>
        <end position="198"/>
    </location>
</feature>
<feature type="transmembrane region" description="Helical" evidence="5">
    <location>
        <begin position="115"/>
        <end position="136"/>
    </location>
</feature>
<dbReference type="InterPro" id="IPR020846">
    <property type="entry name" value="MFS_dom"/>
</dbReference>
<dbReference type="PANTHER" id="PTHR23501:SF197">
    <property type="entry name" value="COMD"/>
    <property type="match status" value="1"/>
</dbReference>
<feature type="transmembrane region" description="Helical" evidence="5">
    <location>
        <begin position="148"/>
        <end position="170"/>
    </location>
</feature>
<feature type="transmembrane region" description="Helical" evidence="5">
    <location>
        <begin position="210"/>
        <end position="229"/>
    </location>
</feature>
<organism evidence="7 8">
    <name type="scientific">Collinsella stercoris DSM 13279</name>
    <dbReference type="NCBI Taxonomy" id="445975"/>
    <lineage>
        <taxon>Bacteria</taxon>
        <taxon>Bacillati</taxon>
        <taxon>Actinomycetota</taxon>
        <taxon>Coriobacteriia</taxon>
        <taxon>Coriobacteriales</taxon>
        <taxon>Coriobacteriaceae</taxon>
        <taxon>Collinsella</taxon>
    </lineage>
</organism>
<dbReference type="HOGENOM" id="CLU_000960_2_5_11"/>
<reference evidence="7 8" key="1">
    <citation type="submission" date="2008-10" db="EMBL/GenBank/DDBJ databases">
        <title>Draft genome sequence of Collinsella stercoris (DSM 13279).</title>
        <authorList>
            <person name="Sudarsanam P."/>
            <person name="Ley R."/>
            <person name="Guruge J."/>
            <person name="Turnbaugh P.J."/>
            <person name="Mahowald M."/>
            <person name="Liep D."/>
            <person name="Gordon J."/>
        </authorList>
    </citation>
    <scope>NUCLEOTIDE SEQUENCE [LARGE SCALE GENOMIC DNA]</scope>
    <source>
        <strain evidence="7 8">DSM 13279</strain>
    </source>
</reference>
<dbReference type="eggNOG" id="COG0477">
    <property type="taxonomic scope" value="Bacteria"/>
</dbReference>
<feature type="transmembrane region" description="Helical" evidence="5">
    <location>
        <begin position="407"/>
        <end position="428"/>
    </location>
</feature>
<evidence type="ECO:0000256" key="3">
    <source>
        <dbReference type="ARBA" id="ARBA00022989"/>
    </source>
</evidence>
<feature type="transmembrane region" description="Helical" evidence="5">
    <location>
        <begin position="434"/>
        <end position="455"/>
    </location>
</feature>
<dbReference type="GO" id="GO:0005886">
    <property type="term" value="C:plasma membrane"/>
    <property type="evidence" value="ECO:0007669"/>
    <property type="project" value="UniProtKB-SubCell"/>
</dbReference>
<evidence type="ECO:0000259" key="6">
    <source>
        <dbReference type="PROSITE" id="PS50850"/>
    </source>
</evidence>
<sequence>MGVEGKEANMRELSASGRGAIGRPMTIGLMLALFIAALDSTVVATAMPVISTSLGGAAHYAWPMTAYLLSSTMSMLLCGGISFSFGLRRVYAVGLVLFAASSALCAGASTVEMLAAFRFLQGIGGGILEAGVFIAAAVMMPPRDRGPYLGAASAMYGVANVVGPVFGGAVAQGLSWHVIFLVNVPVAAGAFVLTTKFLPKRNVNDGTFTFDTLGSFAAAVCVVSLTGTFSLAKNVLSFVACMVLCVVSACVLVHIENGKDAPVVPMGLFCRSGVVAGFLSGFCIQFALMTCVTYLPRVFQEMLGMAASSSGAALIPMTLLLVAGSNISGAVFRATGRLRAIAGVSSLIVLGASVAFVVAFSTLTPSSIIAFSAVMGLGVGVGMPISNLAAQTGSAKRDAGRATSMAMFFRGLGGTVSTAVCGMLAPAASETGTFTVFCVACVVVLSGLFGSRWIAREIAP</sequence>
<feature type="transmembrane region" description="Helical" evidence="5">
    <location>
        <begin position="235"/>
        <end position="253"/>
    </location>
</feature>
<feature type="transmembrane region" description="Helical" evidence="5">
    <location>
        <begin position="62"/>
        <end position="83"/>
    </location>
</feature>
<dbReference type="GO" id="GO:0022857">
    <property type="term" value="F:transmembrane transporter activity"/>
    <property type="evidence" value="ECO:0007669"/>
    <property type="project" value="InterPro"/>
</dbReference>
<proteinExistence type="predicted"/>
<evidence type="ECO:0000256" key="1">
    <source>
        <dbReference type="ARBA" id="ARBA00004651"/>
    </source>
</evidence>